<accession>A0A1G2PFY2</accession>
<evidence type="ECO:0000313" key="7">
    <source>
        <dbReference type="EMBL" id="OHA46669.1"/>
    </source>
</evidence>
<reference evidence="7 8" key="1">
    <citation type="journal article" date="2016" name="Nat. Commun.">
        <title>Thousands of microbial genomes shed light on interconnected biogeochemical processes in an aquifer system.</title>
        <authorList>
            <person name="Anantharaman K."/>
            <person name="Brown C.T."/>
            <person name="Hug L.A."/>
            <person name="Sharon I."/>
            <person name="Castelle C.J."/>
            <person name="Probst A.J."/>
            <person name="Thomas B.C."/>
            <person name="Singh A."/>
            <person name="Wilkins M.J."/>
            <person name="Karaoz U."/>
            <person name="Brodie E.L."/>
            <person name="Williams K.H."/>
            <person name="Hubbard S.S."/>
            <person name="Banfield J.F."/>
        </authorList>
    </citation>
    <scope>NUCLEOTIDE SEQUENCE [LARGE SCALE GENOMIC DNA]</scope>
</reference>
<feature type="transmembrane region" description="Helical" evidence="6">
    <location>
        <begin position="87"/>
        <end position="106"/>
    </location>
</feature>
<feature type="transmembrane region" description="Helical" evidence="6">
    <location>
        <begin position="112"/>
        <end position="133"/>
    </location>
</feature>
<sequence>MVKINTIASNVFVAGGGRVIGGLFAFGSIVLITRVLGPQKFGEYSTVLAFLYIFNALADFGLYAYLIREIARRNDSEKEIIGHVLSLRMAILVLSLAAGIIIGHQIPYDHAIKNGFFVGAISYFFLSSSQVLMGVFQKYLVIWQVACAEITSRFIQLALFVYLFLNKDSSVMLFLYALALASFTNFVLTWWFATRHVKFILSIDIHRWGEIIKESLPIALALIFTLIYFRLDTVLLSLFKPAEDVGIYNIAYKLLENIIFYPSMLVGLIMPILSKEAFVNPERFKTVFQRTVKILFIGALPMLVGGWLLAPEIVGLLGGKLFIDAAAPFKILLAATFFIFFGTLLGAAVIALGKQKEAIPVYFGAMLFNVTANLLFIPKFSYMATSITTLLTEFFVVAGLVFLVRKTVVWPQKLFVIKVFVAAVIMGGLIFVLRDATKSTPSIYTLAIFIPLSFLIYGLSLLVLRALNREEIKFFFGKAE</sequence>
<dbReference type="CDD" id="cd13128">
    <property type="entry name" value="MATE_Wzx_like"/>
    <property type="match status" value="1"/>
</dbReference>
<evidence type="ECO:0000256" key="3">
    <source>
        <dbReference type="ARBA" id="ARBA00022692"/>
    </source>
</evidence>
<feature type="transmembrane region" description="Helical" evidence="6">
    <location>
        <begin position="383"/>
        <end position="403"/>
    </location>
</feature>
<dbReference type="InterPro" id="IPR050833">
    <property type="entry name" value="Poly_Biosynth_Transport"/>
</dbReference>
<feature type="transmembrane region" description="Helical" evidence="6">
    <location>
        <begin position="214"/>
        <end position="231"/>
    </location>
</feature>
<feature type="transmembrane region" description="Helical" evidence="6">
    <location>
        <begin position="294"/>
        <end position="319"/>
    </location>
</feature>
<dbReference type="Proteomes" id="UP000178869">
    <property type="component" value="Unassembled WGS sequence"/>
</dbReference>
<feature type="transmembrane region" description="Helical" evidence="6">
    <location>
        <begin position="140"/>
        <end position="165"/>
    </location>
</feature>
<evidence type="ECO:0000256" key="2">
    <source>
        <dbReference type="ARBA" id="ARBA00022475"/>
    </source>
</evidence>
<comment type="caution">
    <text evidence="7">The sequence shown here is derived from an EMBL/GenBank/DDBJ whole genome shotgun (WGS) entry which is preliminary data.</text>
</comment>
<dbReference type="AlphaFoldDB" id="A0A1G2PFY2"/>
<dbReference type="InterPro" id="IPR002797">
    <property type="entry name" value="Polysacc_synth"/>
</dbReference>
<gene>
    <name evidence="7" type="ORF">A2828_02075</name>
</gene>
<name>A0A1G2PFY2_9BACT</name>
<comment type="subcellular location">
    <subcellularLocation>
        <location evidence="1">Cell membrane</location>
        <topology evidence="1">Multi-pass membrane protein</topology>
    </subcellularLocation>
</comment>
<feature type="transmembrane region" description="Helical" evidence="6">
    <location>
        <begin position="171"/>
        <end position="193"/>
    </location>
</feature>
<feature type="transmembrane region" description="Helical" evidence="6">
    <location>
        <begin position="331"/>
        <end position="352"/>
    </location>
</feature>
<feature type="transmembrane region" description="Helical" evidence="6">
    <location>
        <begin position="445"/>
        <end position="464"/>
    </location>
</feature>
<dbReference type="PANTHER" id="PTHR30250:SF11">
    <property type="entry name" value="O-ANTIGEN TRANSPORTER-RELATED"/>
    <property type="match status" value="1"/>
</dbReference>
<evidence type="ECO:0000256" key="5">
    <source>
        <dbReference type="ARBA" id="ARBA00023136"/>
    </source>
</evidence>
<evidence type="ECO:0000256" key="1">
    <source>
        <dbReference type="ARBA" id="ARBA00004651"/>
    </source>
</evidence>
<evidence type="ECO:0000256" key="4">
    <source>
        <dbReference type="ARBA" id="ARBA00022989"/>
    </source>
</evidence>
<feature type="transmembrane region" description="Helical" evidence="6">
    <location>
        <begin position="44"/>
        <end position="66"/>
    </location>
</feature>
<feature type="transmembrane region" description="Helical" evidence="6">
    <location>
        <begin position="359"/>
        <end position="377"/>
    </location>
</feature>
<keyword evidence="3 6" id="KW-0812">Transmembrane</keyword>
<evidence type="ECO:0000256" key="6">
    <source>
        <dbReference type="SAM" id="Phobius"/>
    </source>
</evidence>
<feature type="transmembrane region" description="Helical" evidence="6">
    <location>
        <begin position="251"/>
        <end position="273"/>
    </location>
</feature>
<organism evidence="7 8">
    <name type="scientific">Candidatus Terrybacteria bacterium RIFCSPHIGHO2_01_FULL_43_35</name>
    <dbReference type="NCBI Taxonomy" id="1802361"/>
    <lineage>
        <taxon>Bacteria</taxon>
        <taxon>Candidatus Terryibacteriota</taxon>
    </lineage>
</organism>
<feature type="transmembrane region" description="Helical" evidence="6">
    <location>
        <begin position="12"/>
        <end position="32"/>
    </location>
</feature>
<feature type="transmembrane region" description="Helical" evidence="6">
    <location>
        <begin position="415"/>
        <end position="433"/>
    </location>
</feature>
<keyword evidence="2" id="KW-1003">Cell membrane</keyword>
<keyword evidence="5 6" id="KW-0472">Membrane</keyword>
<dbReference type="PANTHER" id="PTHR30250">
    <property type="entry name" value="PST FAMILY PREDICTED COLANIC ACID TRANSPORTER"/>
    <property type="match status" value="1"/>
</dbReference>
<dbReference type="Pfam" id="PF01943">
    <property type="entry name" value="Polysacc_synt"/>
    <property type="match status" value="1"/>
</dbReference>
<evidence type="ECO:0000313" key="8">
    <source>
        <dbReference type="Proteomes" id="UP000178869"/>
    </source>
</evidence>
<dbReference type="EMBL" id="MHSR01000013">
    <property type="protein sequence ID" value="OHA46669.1"/>
    <property type="molecule type" value="Genomic_DNA"/>
</dbReference>
<protein>
    <submittedName>
        <fullName evidence="7">Uncharacterized protein</fullName>
    </submittedName>
</protein>
<proteinExistence type="predicted"/>
<dbReference type="GO" id="GO:0005886">
    <property type="term" value="C:plasma membrane"/>
    <property type="evidence" value="ECO:0007669"/>
    <property type="project" value="UniProtKB-SubCell"/>
</dbReference>
<keyword evidence="4 6" id="KW-1133">Transmembrane helix</keyword>